<protein>
    <submittedName>
        <fullName evidence="2">Uncharacterized protein</fullName>
    </submittedName>
</protein>
<accession>Q4GYW3</accession>
<keyword evidence="1" id="KW-1133">Transmembrane helix</keyword>
<keyword evidence="1" id="KW-0812">Transmembrane</keyword>
<feature type="transmembrane region" description="Helical" evidence="1">
    <location>
        <begin position="47"/>
        <end position="66"/>
    </location>
</feature>
<feature type="transmembrane region" description="Helical" evidence="1">
    <location>
        <begin position="9"/>
        <end position="31"/>
    </location>
</feature>
<dbReference type="KEGG" id="tbr:TB927.1.2590"/>
<dbReference type="PaxDb" id="5691-CAJ16399"/>
<dbReference type="GeneID" id="4357329"/>
<reference evidence="3" key="2">
    <citation type="journal article" date="2005" name="Science">
        <title>The genome of the African trypanosome Trypanosoma brucei.</title>
        <authorList>
            <person name="Berriman M."/>
            <person name="Ghedin E."/>
            <person name="Hertz-Fowler C."/>
            <person name="Blandin G."/>
            <person name="Renauld H."/>
            <person name="Bartholomeu D.C."/>
            <person name="Lennard N.J."/>
            <person name="Caler E."/>
            <person name="Hamlin N.E."/>
            <person name="Haas B."/>
            <person name="Bohme U."/>
            <person name="Hannick L."/>
            <person name="Aslett M.A."/>
            <person name="Shallom J."/>
            <person name="Marcello L."/>
            <person name="Hou L."/>
            <person name="Wickstead B."/>
            <person name="Alsmark U.C."/>
            <person name="Arrowsmith C."/>
            <person name="Atkin R.J."/>
            <person name="Barron A.J."/>
            <person name="Bringaud F."/>
            <person name="Brooks K."/>
            <person name="Carrington M."/>
            <person name="Cherevach I."/>
            <person name="Chillingworth T.J."/>
            <person name="Churcher C."/>
            <person name="Clark L.N."/>
            <person name="Corton C.H."/>
            <person name="Cronin A."/>
            <person name="Davies R.M."/>
            <person name="Doggett J."/>
            <person name="Djikeng A."/>
            <person name="Feldblyum T."/>
            <person name="Field M.C."/>
            <person name="Fraser A."/>
            <person name="Goodhead I."/>
            <person name="Hance Z."/>
            <person name="Harper D."/>
            <person name="Harris B.R."/>
            <person name="Hauser H."/>
            <person name="Hostetler J."/>
            <person name="Ivens A."/>
            <person name="Jagels K."/>
            <person name="Johnson D."/>
            <person name="Johnson J."/>
            <person name="Jones K."/>
            <person name="Kerhornou A.X."/>
            <person name="Koo H."/>
            <person name="Larke N."/>
            <person name="Landfear S."/>
            <person name="Larkin C."/>
            <person name="Leech V."/>
            <person name="Line A."/>
            <person name="Lord A."/>
            <person name="Macleod A."/>
            <person name="Mooney P.J."/>
            <person name="Moule S."/>
            <person name="Martin D.M."/>
            <person name="Morgan G.W."/>
            <person name="Mungall K."/>
            <person name="Norbertczak H."/>
            <person name="Ormond D."/>
            <person name="Pai G."/>
            <person name="Peacock C.S."/>
            <person name="Peterson J."/>
            <person name="Quail M.A."/>
            <person name="Rabbinowitsch E."/>
            <person name="Rajandream M.A."/>
            <person name="Reitter C."/>
            <person name="Salzberg S.L."/>
            <person name="Sanders M."/>
            <person name="Schobel S."/>
            <person name="Sharp S."/>
            <person name="Simmonds M."/>
            <person name="Simpson A.J."/>
            <person name="Tallon L."/>
            <person name="Turner C.M."/>
            <person name="Tait A."/>
            <person name="Tivey A.R."/>
            <person name="Van Aken S."/>
            <person name="Walker D."/>
            <person name="Wanless D."/>
            <person name="Wang S."/>
            <person name="White B."/>
            <person name="White O."/>
            <person name="Whitehead S."/>
            <person name="Woodward J."/>
            <person name="Wortman J."/>
            <person name="Adams M.D."/>
            <person name="Embley T.M."/>
            <person name="Gull K."/>
            <person name="Ullu E."/>
            <person name="Barry J.D."/>
            <person name="Fairlamb A.H."/>
            <person name="Opperdoes F."/>
            <person name="Barrell B.G."/>
            <person name="Donelson J.E."/>
            <person name="Hall N."/>
            <person name="Fraser C.M."/>
            <person name="Melville S.E."/>
            <person name="El-Sayed N.M."/>
        </authorList>
    </citation>
    <scope>NUCLEOTIDE SEQUENCE [LARGE SCALE GENOMIC DNA]</scope>
    <source>
        <strain evidence="3">927/4 GUTat10.1</strain>
    </source>
</reference>
<keyword evidence="3" id="KW-1185">Reference proteome</keyword>
<dbReference type="Proteomes" id="UP000008524">
    <property type="component" value="Chromosome 1"/>
</dbReference>
<evidence type="ECO:0000256" key="1">
    <source>
        <dbReference type="SAM" id="Phobius"/>
    </source>
</evidence>
<gene>
    <name evidence="2" type="ORF">TB927.1.2590</name>
</gene>
<evidence type="ECO:0000313" key="2">
    <source>
        <dbReference type="EMBL" id="CAJ16399.1"/>
    </source>
</evidence>
<dbReference type="AlphaFoldDB" id="Q4GYW3"/>
<evidence type="ECO:0000313" key="3">
    <source>
        <dbReference type="Proteomes" id="UP000008524"/>
    </source>
</evidence>
<name>Q4GYW3_TRYB2</name>
<reference evidence="2 3" key="1">
    <citation type="journal article" date="2003" name="Nucleic Acids Res.">
        <title>The DNA sequence of chromosome I of an African trypanosome: gene content, chromosome organisation, recombination and polymorphism.</title>
        <authorList>
            <person name="Hall N."/>
            <person name="Berriman M."/>
            <person name="Lennard N.J."/>
            <person name="Harris B.R."/>
            <person name="Hertz-Fowler C."/>
            <person name="Bart-Delabesse E.N."/>
            <person name="Gerrare C.S."/>
            <person name="Atkin R.J."/>
            <person name="Barron A.J."/>
            <person name="Bowman S."/>
            <person name="Bray-Allen S.P."/>
            <person name="Bringaud F."/>
            <person name="Clark L.N."/>
            <person name="Corton C.H."/>
            <person name="Cronin A."/>
            <person name="Davies R."/>
            <person name="Doggett J."/>
            <person name="Fraser A."/>
            <person name="Gruter E."/>
            <person name="Hall S."/>
            <person name="Harper A.D."/>
            <person name="Kay M.P."/>
            <person name="Leech V."/>
            <person name="Mayes R."/>
            <person name="Price C."/>
            <person name="Quail M.A."/>
            <person name="Rabbinowitch E."/>
            <person name="Reitter C."/>
            <person name="Rutherford K."/>
            <person name="Sasse J."/>
            <person name="Sharp S."/>
            <person name="Shownkeen R."/>
            <person name="Macleod A."/>
            <person name="Taylor S."/>
            <person name="Tweedie A."/>
            <person name="Turner C.M.R."/>
            <person name="Tait A."/>
            <person name="Gull K."/>
            <person name="Barrell B."/>
            <person name="Melville S.E."/>
        </authorList>
    </citation>
    <scope>NUCLEOTIDE SEQUENCE [LARGE SCALE GENOMIC DNA]</scope>
    <source>
        <strain evidence="2 3">927/4 GUTat10.1</strain>
    </source>
</reference>
<proteinExistence type="predicted"/>
<sequence>MLITSSLRIYIYILFPLLISFFILTLCASLLDASVVEMLQGDGLRELVLYFFFFSLIYFTLSTLGLNKPRKKVKKNGAYEWCHINARVQRSGSCTLTCVESNKTSIKTSKYADERSILLDEYCFSADQIPTQFPLPCFFFHF</sequence>
<dbReference type="RefSeq" id="XP_001218958.1">
    <property type="nucleotide sequence ID" value="XM_001218957.1"/>
</dbReference>
<dbReference type="EMBL" id="AL929603">
    <property type="protein sequence ID" value="CAJ16399.1"/>
    <property type="molecule type" value="Genomic_DNA"/>
</dbReference>
<dbReference type="InParanoid" id="Q4GYW3"/>
<organism evidence="2 3">
    <name type="scientific">Trypanosoma brucei brucei (strain 927/4 GUTat10.1)</name>
    <dbReference type="NCBI Taxonomy" id="185431"/>
    <lineage>
        <taxon>Eukaryota</taxon>
        <taxon>Discoba</taxon>
        <taxon>Euglenozoa</taxon>
        <taxon>Kinetoplastea</taxon>
        <taxon>Metakinetoplastina</taxon>
        <taxon>Trypanosomatida</taxon>
        <taxon>Trypanosomatidae</taxon>
        <taxon>Trypanosoma</taxon>
    </lineage>
</organism>
<keyword evidence="1" id="KW-0472">Membrane</keyword>